<evidence type="ECO:0000256" key="1">
    <source>
        <dbReference type="ARBA" id="ARBA00000085"/>
    </source>
</evidence>
<dbReference type="InterPro" id="IPR003018">
    <property type="entry name" value="GAF"/>
</dbReference>
<dbReference type="PROSITE" id="PS50109">
    <property type="entry name" value="HIS_KIN"/>
    <property type="match status" value="1"/>
</dbReference>
<evidence type="ECO:0000256" key="3">
    <source>
        <dbReference type="ARBA" id="ARBA00012438"/>
    </source>
</evidence>
<evidence type="ECO:0000256" key="11">
    <source>
        <dbReference type="SAM" id="Coils"/>
    </source>
</evidence>
<feature type="domain" description="Protein kinase" evidence="12">
    <location>
        <begin position="10"/>
        <end position="271"/>
    </location>
</feature>
<dbReference type="GO" id="GO:0005886">
    <property type="term" value="C:plasma membrane"/>
    <property type="evidence" value="ECO:0007669"/>
    <property type="project" value="UniProtKB-SubCell"/>
</dbReference>
<feature type="domain" description="Histidine kinase" evidence="13">
    <location>
        <begin position="1503"/>
        <end position="1720"/>
    </location>
</feature>
<keyword evidence="8" id="KW-0067">ATP-binding</keyword>
<dbReference type="Pfam" id="PF00069">
    <property type="entry name" value="Pkinase"/>
    <property type="match status" value="1"/>
</dbReference>
<organism evidence="14 15">
    <name type="scientific">Halalkalibacter suaedae</name>
    <dbReference type="NCBI Taxonomy" id="2822140"/>
    <lineage>
        <taxon>Bacteria</taxon>
        <taxon>Bacillati</taxon>
        <taxon>Bacillota</taxon>
        <taxon>Bacilli</taxon>
        <taxon>Bacillales</taxon>
        <taxon>Bacillaceae</taxon>
        <taxon>Halalkalibacter</taxon>
    </lineage>
</organism>
<dbReference type="PRINTS" id="PR00344">
    <property type="entry name" value="BCTRLSENSOR"/>
</dbReference>
<keyword evidence="15" id="KW-1185">Reference proteome</keyword>
<keyword evidence="6" id="KW-0547">Nucleotide-binding</keyword>
<comment type="subcellular location">
    <subcellularLocation>
        <location evidence="2">Cell membrane</location>
        <topology evidence="2">Multi-pass membrane protein</topology>
    </subcellularLocation>
</comment>
<dbReference type="InterPro" id="IPR029016">
    <property type="entry name" value="GAF-like_dom_sf"/>
</dbReference>
<dbReference type="InterPro" id="IPR036097">
    <property type="entry name" value="HisK_dim/P_sf"/>
</dbReference>
<keyword evidence="10" id="KW-0472">Membrane</keyword>
<evidence type="ECO:0000313" key="15">
    <source>
        <dbReference type="Proteomes" id="UP000678228"/>
    </source>
</evidence>
<dbReference type="CDD" id="cd14014">
    <property type="entry name" value="STKc_PknB_like"/>
    <property type="match status" value="1"/>
</dbReference>
<protein>
    <recommendedName>
        <fullName evidence="3">histidine kinase</fullName>
        <ecNumber evidence="3">2.7.13.3</ecNumber>
    </recommendedName>
</protein>
<dbReference type="InterPro" id="IPR036890">
    <property type="entry name" value="HATPase_C_sf"/>
</dbReference>
<dbReference type="SUPFAM" id="SSF55874">
    <property type="entry name" value="ATPase domain of HSP90 chaperone/DNA topoisomerase II/histidine kinase"/>
    <property type="match status" value="1"/>
</dbReference>
<dbReference type="EC" id="2.7.13.3" evidence="3"/>
<keyword evidence="7" id="KW-0418">Kinase</keyword>
<dbReference type="FunFam" id="1.10.287.130:FF:000001">
    <property type="entry name" value="Two-component sensor histidine kinase"/>
    <property type="match status" value="1"/>
</dbReference>
<sequence length="1725" mass="197255">MKRMPVLADYKIVDIEVQNSTSIMYKGYSTIDNKLVLLKAIRKSNPTPHEMAASIHEFHLTKDLDMDEVIRPIQIEKYLNEPYVVMEYFSGVSLSELLLNEELEIVEALSIAMKITSAMIQLHKYQIIHKNINPENIIFNRTTGQLKITGFDHATKLQRESQRKSVTPFEIEGRLAYISPEQTGRMNRSVDFRSDLYSFGVLLYEMVTGALPFSDNDPMKLLHANLTKVPYEPVARNDKIPAVLSKMIVKLLSKIPEDRYRSAYGLREDLKRCIDQLRLFGKVEDFPLGQDDPMVVFELERKLYGRELEIDKLLASFERVSSGHSELVLIQGHSGIGKTALVNEIQPPLIGMKGYFISGKFDLLQRQKPYSPIIQAFKSLIRQIMTEGDECLQRYRDDIERELTGNVSVITSVIPELKWIVGDSPKEEEISANDAHLRFYLLFQKFVNVFATKDHPLVLFLDDLQWADTASLSLIEYLLTHVDSRYLLLIGAYRDNEIGVEHAFTETIHSLRKDNVTITEISLPPLNEKVILHWVQDTLMDEGIDAKKLARLMFRITQGNPFFMKQLFQSFYENGTILFRIDLGKWIIHFSKVSTTLEKENIVDLMVHRVKQLPLRTQHMLKIASCIGNEFDLKTLSVICDEDPERTGSYLWEALEGGYVLPEDSTYKWIYADGPEQLMEDQSPTYRFLHDRVQQAAYSIMTKEEQDQAHLSIGRLLVELKSVDDFLFDIVNHLNRCRGYLTESEWVPLIEWNVKAGEQAKASAAFKESLDYFQIAYEMLGAAWESNYELTNQLMTGLGECQYLNSQFEEAERTFDKVLENVHTNVERLSIYKMKVLLYTHVHRVDEAVEAGIAGLELVGWNTQRNPSKAIIAKELLLVKLAMRGKKADHLLTLPPLEDQEKRLVLHTMITMNAPSFHVDQNLATILMLRALRFTLKHGITDITSLVCNNYALILSAGFSDFENSYEFGKLAIDLAERSGDVGLKGRVYFVYGSFVNHWKHPIKYNLDYLKWSQQYCIDAGNISLAGANSSFIAIAHFMMGDHLQEVRKGIRKQILFIDQIRYAVSKGFLNEFMYWIDILTNENTATNWVFEQVLEDDSVKIIHYTIRLQLSYLFNKEEYAEALFDHLEGLISNRLTLVIISDYYFYAGLWASRLYQDSSPSRQKILYKRLKRSAKKLREWSKHCPENYLNKWKLLEAELARIDENHVKAVENYDAAITSAKDNNFIKDVAVCNEATGRYYFSKGLEGIGSAYMAEAYRSYIKWGAYAKADMLMKEYEGYIPNINEYGLPQSVAQFDIDASVKASQAILGEIVQENLVKKLMDITMQHAGAERGVLLLKRGDQLLVAASTSVNGEIAGANALQPLEESSGLSTMIVNYVVKSMEATVLNNATVEGLFIDDPYVLTYKPKSILCLPAIYKGKVNSVLYLENNQTTNAFTQDRIRFLSILSTQAAISIENAELYGKLEEKVKERTQEIEQVNQHLEQANKELERAEKQRSHLLSNISHDLRTPIASVKGYIEAILDGVVETEEQKTDFLKKSIDRVDGLNSMINDLFELARLESGQIHFSFDIIPIDRLIKRLKEQLEYDVKRKGLFFTLMIEEINSRDYPMVQVDVKRISQVFSNIISNAIRHTESGGISVSLRFDKSLENAIISITDSGEGISKDQLPSIFDRYFTKSRNGNGLGLAICREIILLHEGEIWAESKLGDGSTFCIQLPVIQVDALF</sequence>
<dbReference type="SUPFAM" id="SSF47384">
    <property type="entry name" value="Homodimeric domain of signal transducing histidine kinase"/>
    <property type="match status" value="1"/>
</dbReference>
<accession>A0A940WVJ5</accession>
<dbReference type="Pfam" id="PF00512">
    <property type="entry name" value="HisKA"/>
    <property type="match status" value="1"/>
</dbReference>
<evidence type="ECO:0000256" key="4">
    <source>
        <dbReference type="ARBA" id="ARBA00022553"/>
    </source>
</evidence>
<evidence type="ECO:0000256" key="10">
    <source>
        <dbReference type="ARBA" id="ARBA00023136"/>
    </source>
</evidence>
<dbReference type="Pfam" id="PF13191">
    <property type="entry name" value="AAA_16"/>
    <property type="match status" value="1"/>
</dbReference>
<dbReference type="Pfam" id="PF01590">
    <property type="entry name" value="GAF"/>
    <property type="match status" value="1"/>
</dbReference>
<dbReference type="GO" id="GO:0005524">
    <property type="term" value="F:ATP binding"/>
    <property type="evidence" value="ECO:0007669"/>
    <property type="project" value="UniProtKB-KW"/>
</dbReference>
<dbReference type="InterPro" id="IPR027417">
    <property type="entry name" value="P-loop_NTPase"/>
</dbReference>
<evidence type="ECO:0000256" key="8">
    <source>
        <dbReference type="ARBA" id="ARBA00022840"/>
    </source>
</evidence>
<dbReference type="PANTHER" id="PTHR43642">
    <property type="entry name" value="HYBRID SIGNAL TRANSDUCTION HISTIDINE KINASE G"/>
    <property type="match status" value="1"/>
</dbReference>
<evidence type="ECO:0000259" key="13">
    <source>
        <dbReference type="PROSITE" id="PS50109"/>
    </source>
</evidence>
<dbReference type="SUPFAM" id="SSF55781">
    <property type="entry name" value="GAF domain-like"/>
    <property type="match status" value="1"/>
</dbReference>
<dbReference type="SMART" id="SM00387">
    <property type="entry name" value="HATPase_c"/>
    <property type="match status" value="1"/>
</dbReference>
<dbReference type="Gene3D" id="1.10.287.130">
    <property type="match status" value="1"/>
</dbReference>
<dbReference type="SUPFAM" id="SSF52540">
    <property type="entry name" value="P-loop containing nucleoside triphosphate hydrolases"/>
    <property type="match status" value="1"/>
</dbReference>
<evidence type="ECO:0000256" key="9">
    <source>
        <dbReference type="ARBA" id="ARBA00023012"/>
    </source>
</evidence>
<dbReference type="Gene3D" id="3.30.565.10">
    <property type="entry name" value="Histidine kinase-like ATPase, C-terminal domain"/>
    <property type="match status" value="1"/>
</dbReference>
<dbReference type="InterPro" id="IPR011009">
    <property type="entry name" value="Kinase-like_dom_sf"/>
</dbReference>
<dbReference type="InterPro" id="IPR005467">
    <property type="entry name" value="His_kinase_dom"/>
</dbReference>
<dbReference type="Gene3D" id="1.10.510.10">
    <property type="entry name" value="Transferase(Phosphotransferase) domain 1"/>
    <property type="match status" value="1"/>
</dbReference>
<dbReference type="EMBL" id="JAGKSQ010000006">
    <property type="protein sequence ID" value="MBP3952508.1"/>
    <property type="molecule type" value="Genomic_DNA"/>
</dbReference>
<reference evidence="14" key="1">
    <citation type="submission" date="2021-03" db="EMBL/GenBank/DDBJ databases">
        <title>Bacillus suaedae sp. nov., isolated from Suaeda aralocaspica.</title>
        <authorList>
            <person name="Lei R.F.R."/>
        </authorList>
    </citation>
    <scope>NUCLEOTIDE SEQUENCE</scope>
    <source>
        <strain evidence="14">YZJH907-2</strain>
    </source>
</reference>
<dbReference type="InterPro" id="IPR053159">
    <property type="entry name" value="Hybrid_Histidine_Kinase"/>
</dbReference>
<dbReference type="InterPro" id="IPR003594">
    <property type="entry name" value="HATPase_dom"/>
</dbReference>
<dbReference type="InterPro" id="IPR003661">
    <property type="entry name" value="HisK_dim/P_dom"/>
</dbReference>
<proteinExistence type="predicted"/>
<evidence type="ECO:0000256" key="6">
    <source>
        <dbReference type="ARBA" id="ARBA00022741"/>
    </source>
</evidence>
<comment type="catalytic activity">
    <reaction evidence="1">
        <text>ATP + protein L-histidine = ADP + protein N-phospho-L-histidine.</text>
        <dbReference type="EC" id="2.7.13.3"/>
    </reaction>
</comment>
<dbReference type="CDD" id="cd00082">
    <property type="entry name" value="HisKA"/>
    <property type="match status" value="1"/>
</dbReference>
<dbReference type="SMART" id="SM00388">
    <property type="entry name" value="HisKA"/>
    <property type="match status" value="1"/>
</dbReference>
<dbReference type="Gene3D" id="3.30.450.40">
    <property type="match status" value="1"/>
</dbReference>
<dbReference type="InterPro" id="IPR011990">
    <property type="entry name" value="TPR-like_helical_dom_sf"/>
</dbReference>
<dbReference type="InterPro" id="IPR041664">
    <property type="entry name" value="AAA_16"/>
</dbReference>
<dbReference type="PANTHER" id="PTHR43642:SF1">
    <property type="entry name" value="HYBRID SIGNAL TRANSDUCTION HISTIDINE KINASE G"/>
    <property type="match status" value="1"/>
</dbReference>
<dbReference type="InterPro" id="IPR004358">
    <property type="entry name" value="Sig_transdc_His_kin-like_C"/>
</dbReference>
<feature type="coiled-coil region" evidence="11">
    <location>
        <begin position="1462"/>
        <end position="1503"/>
    </location>
</feature>
<comment type="caution">
    <text evidence="14">The sequence shown here is derived from an EMBL/GenBank/DDBJ whole genome shotgun (WGS) entry which is preliminary data.</text>
</comment>
<dbReference type="SMART" id="SM00065">
    <property type="entry name" value="GAF"/>
    <property type="match status" value="1"/>
</dbReference>
<dbReference type="InterPro" id="IPR000719">
    <property type="entry name" value="Prot_kinase_dom"/>
</dbReference>
<evidence type="ECO:0000313" key="14">
    <source>
        <dbReference type="EMBL" id="MBP3952508.1"/>
    </source>
</evidence>
<dbReference type="Gene3D" id="3.40.50.300">
    <property type="entry name" value="P-loop containing nucleotide triphosphate hydrolases"/>
    <property type="match status" value="1"/>
</dbReference>
<dbReference type="Proteomes" id="UP000678228">
    <property type="component" value="Unassembled WGS sequence"/>
</dbReference>
<keyword evidence="4" id="KW-0597">Phosphoprotein</keyword>
<dbReference type="PROSITE" id="PS50011">
    <property type="entry name" value="PROTEIN_KINASE_DOM"/>
    <property type="match status" value="1"/>
</dbReference>
<dbReference type="Pfam" id="PF02518">
    <property type="entry name" value="HATPase_c"/>
    <property type="match status" value="1"/>
</dbReference>
<dbReference type="FunFam" id="3.30.565.10:FF:000006">
    <property type="entry name" value="Sensor histidine kinase WalK"/>
    <property type="match status" value="1"/>
</dbReference>
<name>A0A940WVJ5_9BACI</name>
<evidence type="ECO:0000256" key="5">
    <source>
        <dbReference type="ARBA" id="ARBA00022679"/>
    </source>
</evidence>
<evidence type="ECO:0000259" key="12">
    <source>
        <dbReference type="PROSITE" id="PS50011"/>
    </source>
</evidence>
<evidence type="ECO:0000256" key="2">
    <source>
        <dbReference type="ARBA" id="ARBA00004651"/>
    </source>
</evidence>
<evidence type="ECO:0000256" key="7">
    <source>
        <dbReference type="ARBA" id="ARBA00022777"/>
    </source>
</evidence>
<dbReference type="SUPFAM" id="SSF56112">
    <property type="entry name" value="Protein kinase-like (PK-like)"/>
    <property type="match status" value="1"/>
</dbReference>
<dbReference type="SUPFAM" id="SSF48452">
    <property type="entry name" value="TPR-like"/>
    <property type="match status" value="1"/>
</dbReference>
<dbReference type="RefSeq" id="WP_210598274.1">
    <property type="nucleotide sequence ID" value="NZ_JAGKSQ010000006.1"/>
</dbReference>
<dbReference type="GO" id="GO:0000155">
    <property type="term" value="F:phosphorelay sensor kinase activity"/>
    <property type="evidence" value="ECO:0007669"/>
    <property type="project" value="InterPro"/>
</dbReference>
<dbReference type="Gene3D" id="1.25.40.10">
    <property type="entry name" value="Tetratricopeptide repeat domain"/>
    <property type="match status" value="1"/>
</dbReference>
<gene>
    <name evidence="14" type="ORF">J7W16_15390</name>
</gene>
<keyword evidence="9" id="KW-0902">Two-component regulatory system</keyword>
<keyword evidence="5" id="KW-0808">Transferase</keyword>
<keyword evidence="11" id="KW-0175">Coiled coil</keyword>